<name>A0A4V2K7S2_9APHY</name>
<dbReference type="Gene3D" id="3.30.530.20">
    <property type="match status" value="1"/>
</dbReference>
<dbReference type="Pfam" id="PF10604">
    <property type="entry name" value="Polyketide_cyc2"/>
    <property type="match status" value="1"/>
</dbReference>
<dbReference type="EMBL" id="ML145140">
    <property type="protein sequence ID" value="TBU57228.1"/>
    <property type="molecule type" value="Genomic_DNA"/>
</dbReference>
<dbReference type="AlphaFoldDB" id="A0A4V2K7S2"/>
<reference evidence="1 2" key="1">
    <citation type="submission" date="2019-01" db="EMBL/GenBank/DDBJ databases">
        <title>Draft genome sequences of three monokaryotic isolates of the white-rot basidiomycete fungus Dichomitus squalens.</title>
        <authorList>
            <consortium name="DOE Joint Genome Institute"/>
            <person name="Lopez S.C."/>
            <person name="Andreopoulos B."/>
            <person name="Pangilinan J."/>
            <person name="Lipzen A."/>
            <person name="Riley R."/>
            <person name="Ahrendt S."/>
            <person name="Ng V."/>
            <person name="Barry K."/>
            <person name="Daum C."/>
            <person name="Grigoriev I.V."/>
            <person name="Hilden K.S."/>
            <person name="Makela M.R."/>
            <person name="de Vries R.P."/>
        </authorList>
    </citation>
    <scope>NUCLEOTIDE SEQUENCE [LARGE SCALE GENOMIC DNA]</scope>
    <source>
        <strain evidence="1 2">CBS 464.89</strain>
    </source>
</reference>
<gene>
    <name evidence="1" type="ORF">BD310DRAFT_929940</name>
</gene>
<protein>
    <recommendedName>
        <fullName evidence="3">SRPBCC domain-containing protein</fullName>
    </recommendedName>
</protein>
<dbReference type="InterPro" id="IPR023393">
    <property type="entry name" value="START-like_dom_sf"/>
</dbReference>
<dbReference type="Proteomes" id="UP000292082">
    <property type="component" value="Unassembled WGS sequence"/>
</dbReference>
<sequence>MSNLPPLAFQALTEFVVSVEIGAPLEEVWKILVDLQSYTLWNPYHRSVIIVDGRSHKPTEDPSLRAPAVLALAVRTPATLDNAKQPVVLYEHITLTLVDHANHRIIWGGGRLPSIFRAEHAQALSATSDGKTLYEVRHAFGGLSGYLMRRVVGGTMPQGLQATVDALKKKAEGRA</sequence>
<dbReference type="CDD" id="cd07822">
    <property type="entry name" value="SRPBCC_4"/>
    <property type="match status" value="1"/>
</dbReference>
<dbReference type="InterPro" id="IPR019587">
    <property type="entry name" value="Polyketide_cyclase/dehydratase"/>
</dbReference>
<organism evidence="1 2">
    <name type="scientific">Dichomitus squalens</name>
    <dbReference type="NCBI Taxonomy" id="114155"/>
    <lineage>
        <taxon>Eukaryota</taxon>
        <taxon>Fungi</taxon>
        <taxon>Dikarya</taxon>
        <taxon>Basidiomycota</taxon>
        <taxon>Agaricomycotina</taxon>
        <taxon>Agaricomycetes</taxon>
        <taxon>Polyporales</taxon>
        <taxon>Polyporaceae</taxon>
        <taxon>Dichomitus</taxon>
    </lineage>
</organism>
<proteinExistence type="predicted"/>
<accession>A0A4V2K7S2</accession>
<evidence type="ECO:0008006" key="3">
    <source>
        <dbReference type="Google" id="ProtNLM"/>
    </source>
</evidence>
<dbReference type="SUPFAM" id="SSF55961">
    <property type="entry name" value="Bet v1-like"/>
    <property type="match status" value="1"/>
</dbReference>
<keyword evidence="2" id="KW-1185">Reference proteome</keyword>
<evidence type="ECO:0000313" key="1">
    <source>
        <dbReference type="EMBL" id="TBU57228.1"/>
    </source>
</evidence>
<evidence type="ECO:0000313" key="2">
    <source>
        <dbReference type="Proteomes" id="UP000292082"/>
    </source>
</evidence>